<accession>A0A9P8DCJ2</accession>
<dbReference type="GeneID" id="68315777"/>
<evidence type="ECO:0000313" key="2">
    <source>
        <dbReference type="Proteomes" id="UP000827133"/>
    </source>
</evidence>
<protein>
    <submittedName>
        <fullName evidence="1">Uncharacterized protein</fullName>
    </submittedName>
</protein>
<dbReference type="EMBL" id="JAHBCI010000006">
    <property type="protein sequence ID" value="KAG9499465.1"/>
    <property type="molecule type" value="Genomic_DNA"/>
</dbReference>
<dbReference type="Proteomes" id="UP000827133">
    <property type="component" value="Unassembled WGS sequence"/>
</dbReference>
<sequence>MNDRSVTPYQWQAYRTPEHDEDIFYQPIKGKNGNRTGFGIPIKELPYWKWKKIVNNRRSGINKIVFRGGYQVPARRGDGRAEMVEMQRNFMGMATASLWESVFRQATSLWSMSNAGAAFRGIDPKETTVYILPTSGDEGTGRGSNITWTDVNNAFESLPSSLGTKYIVLENSKTVIDEGLVLYSVNPFLHYSSYVSKDTAEAFGLSSFRPLRPYTNEAGGKLAERMKPRQSDVKTRNKLARNGIVMTRTNGSIGISTTRMLKAAAKRDEASSQKTVMGISAPELARDYLGWGSQNYDTSKSGQDKHTAEWLHISAFSFGGLTDGPKAWETSQIQPNMMLGTWEMNSWMLRCEAAFQALFKLEREFRKGLTNQIEVLGVLRFESFDPPEPNEKSWFDKCDWIHFKMQWELEMQGKSHLLDRDFLAVALTMNPFKRSCFTKGEAMVDMALLKTIFNRKEEGLLRTMSIQTLEAGSGLPIRMGKQDDGRADEVLLTDLETQLVLSHNINRLDSTEGLQSQFLQHRDSLFTADNAEIVEMRIFENPRKGDTVVVGGIPLQNTRLIVPNDQGKYANLPVTVRGANYSGNETGLLLVPAAREGQITVAQASKTKPILILSSSPRLDMEVIEPSIATVSQVAELATQTFGEAGTLAAEDCVLQADVQNLFGIPGLSGELLSIQSSNPQDPIQEKVKPYLSGSADGYIKTLFPSLNSDIVQRLPIDNVEFTYSNKLDDFHNPEGLSLSADITFTGPLSPVNELLQFVYSGNEKNTPPTKLRVKARLSSERNWRAPLELNNFALRGSVDQSLWLGDMIRFRKVGVEVSVISISSLDHDKTTWKLGYGLFGELEICKPSKNGLPLTVKYWMRKIGDTYSLSMALSSPEWTSVFGIENLDESSFMPR</sequence>
<gene>
    <name evidence="1" type="ORF">J7337_007921</name>
</gene>
<comment type="caution">
    <text evidence="1">The sequence shown here is derived from an EMBL/GenBank/DDBJ whole genome shotgun (WGS) entry which is preliminary data.</text>
</comment>
<proteinExistence type="predicted"/>
<dbReference type="AlphaFoldDB" id="A0A9P8DCJ2"/>
<name>A0A9P8DCJ2_9HYPO</name>
<dbReference type="RefSeq" id="XP_044678465.1">
    <property type="nucleotide sequence ID" value="XM_044825548.1"/>
</dbReference>
<keyword evidence="2" id="KW-1185">Reference proteome</keyword>
<dbReference type="KEGG" id="fmu:J7337_007921"/>
<evidence type="ECO:0000313" key="1">
    <source>
        <dbReference type="EMBL" id="KAG9499465.1"/>
    </source>
</evidence>
<reference evidence="1" key="1">
    <citation type="journal article" date="2021" name="Mol. Plant Microbe Interact.">
        <title>Telomere to telomere genome assembly of Fusarium musae F31, causal agent of crown rot disease of banana.</title>
        <authorList>
            <person name="Degradi L."/>
            <person name="Tava V."/>
            <person name="Kunova A."/>
            <person name="Cortesi P."/>
            <person name="Saracchi M."/>
            <person name="Pasquali M."/>
        </authorList>
    </citation>
    <scope>NUCLEOTIDE SEQUENCE</scope>
    <source>
        <strain evidence="1">F31</strain>
    </source>
</reference>
<organism evidence="1 2">
    <name type="scientific">Fusarium musae</name>
    <dbReference type="NCBI Taxonomy" id="1042133"/>
    <lineage>
        <taxon>Eukaryota</taxon>
        <taxon>Fungi</taxon>
        <taxon>Dikarya</taxon>
        <taxon>Ascomycota</taxon>
        <taxon>Pezizomycotina</taxon>
        <taxon>Sordariomycetes</taxon>
        <taxon>Hypocreomycetidae</taxon>
        <taxon>Hypocreales</taxon>
        <taxon>Nectriaceae</taxon>
        <taxon>Fusarium</taxon>
    </lineage>
</organism>